<comment type="similarity">
    <text evidence="1 11">Belongs to the RNA polymerase subunit omega family.</text>
</comment>
<gene>
    <name evidence="11" type="primary">rpoZ</name>
    <name evidence="12" type="ORF">UABAM_01917</name>
</gene>
<comment type="subunit">
    <text evidence="11">The RNAP catalytic core consists of 2 alpha, 1 beta, 1 beta' and 1 omega subunit. When a sigma factor is associated with the core the holoenzyme is formed, which can initiate transcription.</text>
</comment>
<evidence type="ECO:0000256" key="6">
    <source>
        <dbReference type="ARBA" id="ARBA00022695"/>
    </source>
</evidence>
<name>A0A5S9IKV0_UABAM</name>
<dbReference type="RefSeq" id="WP_229759377.1">
    <property type="nucleotide sequence ID" value="NZ_AP019860.1"/>
</dbReference>
<dbReference type="Proteomes" id="UP000326354">
    <property type="component" value="Chromosome"/>
</dbReference>
<evidence type="ECO:0000256" key="2">
    <source>
        <dbReference type="ARBA" id="ARBA00012418"/>
    </source>
</evidence>
<protein>
    <recommendedName>
        <fullName evidence="3 11">DNA-directed RNA polymerase subunit omega</fullName>
        <shortName evidence="11">RNAP omega subunit</shortName>
        <ecNumber evidence="2 11">2.7.7.6</ecNumber>
    </recommendedName>
    <alternativeName>
        <fullName evidence="9 11">RNA polymerase omega subunit</fullName>
    </alternativeName>
    <alternativeName>
        <fullName evidence="8 11">Transcriptase subunit omega</fullName>
    </alternativeName>
</protein>
<dbReference type="InterPro" id="IPR036161">
    <property type="entry name" value="RPB6/omega-like_sf"/>
</dbReference>
<dbReference type="GO" id="GO:0003677">
    <property type="term" value="F:DNA binding"/>
    <property type="evidence" value="ECO:0007669"/>
    <property type="project" value="UniProtKB-UniRule"/>
</dbReference>
<evidence type="ECO:0000256" key="1">
    <source>
        <dbReference type="ARBA" id="ARBA00006711"/>
    </source>
</evidence>
<evidence type="ECO:0000256" key="9">
    <source>
        <dbReference type="ARBA" id="ARBA00030998"/>
    </source>
</evidence>
<dbReference type="KEGG" id="uam:UABAM_01917"/>
<dbReference type="AlphaFoldDB" id="A0A5S9IKV0"/>
<organism evidence="12 13">
    <name type="scientific">Uabimicrobium amorphum</name>
    <dbReference type="NCBI Taxonomy" id="2596890"/>
    <lineage>
        <taxon>Bacteria</taxon>
        <taxon>Pseudomonadati</taxon>
        <taxon>Planctomycetota</taxon>
        <taxon>Candidatus Uabimicrobiia</taxon>
        <taxon>Candidatus Uabimicrobiales</taxon>
        <taxon>Candidatus Uabimicrobiaceae</taxon>
        <taxon>Candidatus Uabimicrobium</taxon>
    </lineage>
</organism>
<dbReference type="EC" id="2.7.7.6" evidence="2 11"/>
<evidence type="ECO:0000256" key="11">
    <source>
        <dbReference type="HAMAP-Rule" id="MF_00366"/>
    </source>
</evidence>
<dbReference type="InterPro" id="IPR006110">
    <property type="entry name" value="Pol_omega/Rpo6/RPB6"/>
</dbReference>
<comment type="catalytic activity">
    <reaction evidence="10 11">
        <text>RNA(n) + a ribonucleoside 5'-triphosphate = RNA(n+1) + diphosphate</text>
        <dbReference type="Rhea" id="RHEA:21248"/>
        <dbReference type="Rhea" id="RHEA-COMP:14527"/>
        <dbReference type="Rhea" id="RHEA-COMP:17342"/>
        <dbReference type="ChEBI" id="CHEBI:33019"/>
        <dbReference type="ChEBI" id="CHEBI:61557"/>
        <dbReference type="ChEBI" id="CHEBI:140395"/>
        <dbReference type="EC" id="2.7.7.6"/>
    </reaction>
</comment>
<evidence type="ECO:0000313" key="13">
    <source>
        <dbReference type="Proteomes" id="UP000326354"/>
    </source>
</evidence>
<dbReference type="GO" id="GO:0003899">
    <property type="term" value="F:DNA-directed RNA polymerase activity"/>
    <property type="evidence" value="ECO:0007669"/>
    <property type="project" value="UniProtKB-UniRule"/>
</dbReference>
<accession>A0A5S9IKV0</accession>
<comment type="function">
    <text evidence="11">Promotes RNA polymerase assembly. Latches the N- and C-terminal regions of the beta' subunit thereby facilitating its interaction with the beta and alpha subunits.</text>
</comment>
<evidence type="ECO:0000256" key="3">
    <source>
        <dbReference type="ARBA" id="ARBA00013725"/>
    </source>
</evidence>
<reference evidence="12 13" key="1">
    <citation type="submission" date="2019-08" db="EMBL/GenBank/DDBJ databases">
        <title>Complete genome sequence of Candidatus Uab amorphum.</title>
        <authorList>
            <person name="Shiratori T."/>
            <person name="Suzuki S."/>
            <person name="Kakizawa Y."/>
            <person name="Ishida K."/>
        </authorList>
    </citation>
    <scope>NUCLEOTIDE SEQUENCE [LARGE SCALE GENOMIC DNA]</scope>
    <source>
        <strain evidence="12 13">SRT547</strain>
    </source>
</reference>
<dbReference type="Gene3D" id="3.90.940.10">
    <property type="match status" value="1"/>
</dbReference>
<evidence type="ECO:0000256" key="4">
    <source>
        <dbReference type="ARBA" id="ARBA00022478"/>
    </source>
</evidence>
<evidence type="ECO:0000256" key="10">
    <source>
        <dbReference type="ARBA" id="ARBA00048552"/>
    </source>
</evidence>
<keyword evidence="13" id="KW-1185">Reference proteome</keyword>
<dbReference type="EMBL" id="AP019860">
    <property type="protein sequence ID" value="BBM83564.1"/>
    <property type="molecule type" value="Genomic_DNA"/>
</dbReference>
<dbReference type="HAMAP" id="MF_00366">
    <property type="entry name" value="RNApol_bact_RpoZ"/>
    <property type="match status" value="1"/>
</dbReference>
<sequence length="96" mass="11064">MERFDMEELYQKVGGVFRLTVLVQKRLKQLNSGARPLVKVESKNLRDTVYKEILEGKIQLIADDSHVVEVEEKRTDAVKDLFSKGKSNNFQLPSLK</sequence>
<evidence type="ECO:0000313" key="12">
    <source>
        <dbReference type="EMBL" id="BBM83564.1"/>
    </source>
</evidence>
<keyword evidence="7 11" id="KW-0804">Transcription</keyword>
<evidence type="ECO:0000256" key="8">
    <source>
        <dbReference type="ARBA" id="ARBA00029924"/>
    </source>
</evidence>
<dbReference type="SUPFAM" id="SSF63562">
    <property type="entry name" value="RPB6/omega subunit-like"/>
    <property type="match status" value="1"/>
</dbReference>
<dbReference type="Pfam" id="PF01192">
    <property type="entry name" value="RNA_pol_Rpb6"/>
    <property type="match status" value="1"/>
</dbReference>
<keyword evidence="5 11" id="KW-0808">Transferase</keyword>
<dbReference type="GO" id="GO:0000428">
    <property type="term" value="C:DNA-directed RNA polymerase complex"/>
    <property type="evidence" value="ECO:0007669"/>
    <property type="project" value="UniProtKB-KW"/>
</dbReference>
<evidence type="ECO:0000256" key="7">
    <source>
        <dbReference type="ARBA" id="ARBA00023163"/>
    </source>
</evidence>
<keyword evidence="6 11" id="KW-0548">Nucleotidyltransferase</keyword>
<proteinExistence type="inferred from homology"/>
<dbReference type="InterPro" id="IPR003716">
    <property type="entry name" value="DNA-dir_RNA_pol_omega"/>
</dbReference>
<keyword evidence="4 11" id="KW-0240">DNA-directed RNA polymerase</keyword>
<evidence type="ECO:0000256" key="5">
    <source>
        <dbReference type="ARBA" id="ARBA00022679"/>
    </source>
</evidence>
<dbReference type="GO" id="GO:0006351">
    <property type="term" value="P:DNA-templated transcription"/>
    <property type="evidence" value="ECO:0007669"/>
    <property type="project" value="UniProtKB-UniRule"/>
</dbReference>